<dbReference type="SMART" id="SM00389">
    <property type="entry name" value="HOX"/>
    <property type="match status" value="1"/>
</dbReference>
<keyword evidence="3 5" id="KW-0371">Homeobox</keyword>
<proteinExistence type="predicted"/>
<evidence type="ECO:0000256" key="6">
    <source>
        <dbReference type="RuleBase" id="RU000682"/>
    </source>
</evidence>
<dbReference type="PROSITE" id="PS50071">
    <property type="entry name" value="HOMEOBOX_2"/>
    <property type="match status" value="1"/>
</dbReference>
<dbReference type="InterPro" id="IPR009057">
    <property type="entry name" value="Homeodomain-like_sf"/>
</dbReference>
<feature type="domain" description="POU-specific" evidence="9">
    <location>
        <begin position="276"/>
        <end position="350"/>
    </location>
</feature>
<dbReference type="SMART" id="SM00352">
    <property type="entry name" value="POU"/>
    <property type="match status" value="1"/>
</dbReference>
<evidence type="ECO:0000256" key="7">
    <source>
        <dbReference type="SAM" id="MobiDB-lite"/>
    </source>
</evidence>
<keyword evidence="4 5" id="KW-0539">Nucleus</keyword>
<dbReference type="EMBL" id="OW240912">
    <property type="protein sequence ID" value="CAH2220751.1"/>
    <property type="molecule type" value="Genomic_DNA"/>
</dbReference>
<feature type="region of interest" description="Disordered" evidence="7">
    <location>
        <begin position="1"/>
        <end position="21"/>
    </location>
</feature>
<dbReference type="GO" id="GO:0000981">
    <property type="term" value="F:DNA-binding transcription factor activity, RNA polymerase II-specific"/>
    <property type="evidence" value="ECO:0007669"/>
    <property type="project" value="TreeGrafter"/>
</dbReference>
<dbReference type="AlphaFoldDB" id="A0AAD1QZC0"/>
<evidence type="ECO:0000256" key="5">
    <source>
        <dbReference type="PROSITE-ProRule" id="PRU00108"/>
    </source>
</evidence>
<dbReference type="GO" id="GO:0005634">
    <property type="term" value="C:nucleus"/>
    <property type="evidence" value="ECO:0007669"/>
    <property type="project" value="UniProtKB-SubCell"/>
</dbReference>
<name>A0AAD1QZC0_PELCU</name>
<dbReference type="GO" id="GO:0000978">
    <property type="term" value="F:RNA polymerase II cis-regulatory region sequence-specific DNA binding"/>
    <property type="evidence" value="ECO:0007669"/>
    <property type="project" value="TreeGrafter"/>
</dbReference>
<dbReference type="Proteomes" id="UP001295444">
    <property type="component" value="Chromosome 01"/>
</dbReference>
<dbReference type="CDD" id="cd00086">
    <property type="entry name" value="homeodomain"/>
    <property type="match status" value="1"/>
</dbReference>
<evidence type="ECO:0000256" key="4">
    <source>
        <dbReference type="ARBA" id="ARBA00023242"/>
    </source>
</evidence>
<comment type="subcellular location">
    <subcellularLocation>
        <location evidence="1 5 6">Nucleus</location>
    </subcellularLocation>
</comment>
<dbReference type="InterPro" id="IPR000327">
    <property type="entry name" value="POU_dom"/>
</dbReference>
<evidence type="ECO:0000256" key="3">
    <source>
        <dbReference type="ARBA" id="ARBA00023155"/>
    </source>
</evidence>
<evidence type="ECO:0000313" key="10">
    <source>
        <dbReference type="EMBL" id="CAH2220751.1"/>
    </source>
</evidence>
<organism evidence="10 11">
    <name type="scientific">Pelobates cultripes</name>
    <name type="common">Western spadefoot toad</name>
    <dbReference type="NCBI Taxonomy" id="61616"/>
    <lineage>
        <taxon>Eukaryota</taxon>
        <taxon>Metazoa</taxon>
        <taxon>Chordata</taxon>
        <taxon>Craniata</taxon>
        <taxon>Vertebrata</taxon>
        <taxon>Euteleostomi</taxon>
        <taxon>Amphibia</taxon>
        <taxon>Batrachia</taxon>
        <taxon>Anura</taxon>
        <taxon>Pelobatoidea</taxon>
        <taxon>Pelobatidae</taxon>
        <taxon>Pelobates</taxon>
    </lineage>
</organism>
<gene>
    <name evidence="10" type="ORF">PECUL_23A046994</name>
</gene>
<keyword evidence="11" id="KW-1185">Reference proteome</keyword>
<keyword evidence="2 5" id="KW-0238">DNA-binding</keyword>
<feature type="compositionally biased region" description="Polar residues" evidence="7">
    <location>
        <begin position="245"/>
        <end position="270"/>
    </location>
</feature>
<feature type="compositionally biased region" description="Polar residues" evidence="7">
    <location>
        <begin position="1"/>
        <end position="17"/>
    </location>
</feature>
<dbReference type="SUPFAM" id="SSF46689">
    <property type="entry name" value="Homeodomain-like"/>
    <property type="match status" value="1"/>
</dbReference>
<dbReference type="InterPro" id="IPR013847">
    <property type="entry name" value="POU"/>
</dbReference>
<evidence type="ECO:0000256" key="1">
    <source>
        <dbReference type="ARBA" id="ARBA00004123"/>
    </source>
</evidence>
<dbReference type="PROSITE" id="PS51179">
    <property type="entry name" value="POU_3"/>
    <property type="match status" value="1"/>
</dbReference>
<dbReference type="InterPro" id="IPR010982">
    <property type="entry name" value="Lambda_DNA-bd_dom_sf"/>
</dbReference>
<accession>A0AAD1QZC0</accession>
<dbReference type="Pfam" id="PF00157">
    <property type="entry name" value="Pou"/>
    <property type="match status" value="1"/>
</dbReference>
<evidence type="ECO:0000256" key="2">
    <source>
        <dbReference type="ARBA" id="ARBA00023125"/>
    </source>
</evidence>
<feature type="domain" description="Homeobox" evidence="8">
    <location>
        <begin position="368"/>
        <end position="428"/>
    </location>
</feature>
<sequence length="503" mass="56034">MANNDFLSNQGGHNPQHPSAVYEDFQGNIQNGTNMSHPPFSQNSQAHSGIKPGYEDCIQQDDGQCPPQLPNLTNLPTFYDSVPKNKNVHWYGFQNIAVRPVVSRNPATAEDVIQYHNSFPQPNAHNTSNCGQVWIPNPNQATFYPNQAPVYQNQVLYYPNQVSPHQATSPVSMNRPTSPQAMLCAAQMGQVKYPMHHYQIPSPASEGSCSPTSTISSAGSCTPTGSLSSARSSTPTSTTSRAGSCTPTSTTSMDGNCTSSSTISQASTGRVVSEVEDNSSMSELEEFAQDIKRRRYKLGLTQENVGDGLGALYNKHFSQTTVCRFEACQLSLTNMRKLKPVLEKWFHEVETNPASREIVDRGEKPKNSVKRKSRTCIEENTKRYLEKCYEQCSRPSKRGIEIISEISKKECKVIRNWFCNRRQKEKKELDKRLKEKPVATDSFAQPIPAPNTGNCVMPPMAVQQPYLIDMTGSNHTPFMATNNQNGQFIQHAMQRMPPGYYTQ</sequence>
<evidence type="ECO:0000313" key="11">
    <source>
        <dbReference type="Proteomes" id="UP001295444"/>
    </source>
</evidence>
<feature type="compositionally biased region" description="Low complexity" evidence="7">
    <location>
        <begin position="222"/>
        <end position="244"/>
    </location>
</feature>
<dbReference type="Pfam" id="PF00046">
    <property type="entry name" value="Homeodomain"/>
    <property type="match status" value="1"/>
</dbReference>
<dbReference type="PANTHER" id="PTHR11636">
    <property type="entry name" value="POU DOMAIN"/>
    <property type="match status" value="1"/>
</dbReference>
<feature type="compositionally biased region" description="Polar residues" evidence="7">
    <location>
        <begin position="205"/>
        <end position="221"/>
    </location>
</feature>
<reference evidence="10" key="1">
    <citation type="submission" date="2022-03" db="EMBL/GenBank/DDBJ databases">
        <authorList>
            <person name="Alioto T."/>
            <person name="Alioto T."/>
            <person name="Gomez Garrido J."/>
        </authorList>
    </citation>
    <scope>NUCLEOTIDE SEQUENCE</scope>
</reference>
<dbReference type="InterPro" id="IPR050255">
    <property type="entry name" value="POU_domain_TF"/>
</dbReference>
<protein>
    <submittedName>
        <fullName evidence="10">POU domain, class 5, transcription factor -like</fullName>
    </submittedName>
</protein>
<dbReference type="SUPFAM" id="SSF47413">
    <property type="entry name" value="lambda repressor-like DNA-binding domains"/>
    <property type="match status" value="1"/>
</dbReference>
<evidence type="ECO:0000259" key="8">
    <source>
        <dbReference type="PROSITE" id="PS50071"/>
    </source>
</evidence>
<feature type="DNA-binding region" description="Homeobox" evidence="5">
    <location>
        <begin position="370"/>
        <end position="429"/>
    </location>
</feature>
<dbReference type="Gene3D" id="1.10.10.60">
    <property type="entry name" value="Homeodomain-like"/>
    <property type="match status" value="1"/>
</dbReference>
<evidence type="ECO:0000259" key="9">
    <source>
        <dbReference type="PROSITE" id="PS51179"/>
    </source>
</evidence>
<feature type="region of interest" description="Disordered" evidence="7">
    <location>
        <begin position="202"/>
        <end position="282"/>
    </location>
</feature>
<dbReference type="InterPro" id="IPR001356">
    <property type="entry name" value="HD"/>
</dbReference>
<dbReference type="Gene3D" id="1.10.260.40">
    <property type="entry name" value="lambda repressor-like DNA-binding domains"/>
    <property type="match status" value="1"/>
</dbReference>
<dbReference type="PRINTS" id="PR00028">
    <property type="entry name" value="POUDOMAIN"/>
</dbReference>